<evidence type="ECO:0000313" key="1">
    <source>
        <dbReference type="EMBL" id="DAD90619.1"/>
    </source>
</evidence>
<protein>
    <submittedName>
        <fullName evidence="1">Uncharacterized protein</fullName>
    </submittedName>
</protein>
<reference evidence="1" key="1">
    <citation type="journal article" date="2021" name="Proc. Natl. Acad. Sci. U.S.A.">
        <title>A Catalog of Tens of Thousands of Viruses from Human Metagenomes Reveals Hidden Associations with Chronic Diseases.</title>
        <authorList>
            <person name="Tisza M.J."/>
            <person name="Buck C.B."/>
        </authorList>
    </citation>
    <scope>NUCLEOTIDE SEQUENCE</scope>
    <source>
        <strain evidence="1">CtJe739</strain>
    </source>
</reference>
<dbReference type="EMBL" id="BK015090">
    <property type="protein sequence ID" value="DAD90619.1"/>
    <property type="molecule type" value="Genomic_DNA"/>
</dbReference>
<sequence>MKATKYTNSKGLSKGAFIYSIKKNGERYAQPTFYTFIGLEKSAEDILKRLETYNPNCKFEIA</sequence>
<accession>A0A8S5N965</accession>
<organism evidence="1">
    <name type="scientific">Siphoviridae sp. ctJe739</name>
    <dbReference type="NCBI Taxonomy" id="2826241"/>
    <lineage>
        <taxon>Viruses</taxon>
        <taxon>Duplodnaviria</taxon>
        <taxon>Heunggongvirae</taxon>
        <taxon>Uroviricota</taxon>
        <taxon>Caudoviricetes</taxon>
    </lineage>
</organism>
<name>A0A8S5N965_9CAUD</name>
<proteinExistence type="predicted"/>